<dbReference type="AlphaFoldDB" id="A0A176RX17"/>
<dbReference type="InterPro" id="IPR013785">
    <property type="entry name" value="Aldolase_TIM"/>
</dbReference>
<evidence type="ECO:0000259" key="8">
    <source>
        <dbReference type="PROSITE" id="PS50991"/>
    </source>
</evidence>
<keyword evidence="3 7" id="KW-0808">Transferase</keyword>
<dbReference type="InterPro" id="IPR054691">
    <property type="entry name" value="LeuA/HCS_post-cat"/>
</dbReference>
<keyword evidence="10" id="KW-1185">Reference proteome</keyword>
<comment type="function">
    <text evidence="6">Catalyzes the condensation of the acetyl group of acetyl-CoA with 3-methyl-2-oxobutanoate (2-ketoisovalerate) to form 3-carboxy-3-hydroxy-4-methylpentanoate (2-isopropylmalate).</text>
</comment>
<evidence type="ECO:0000256" key="5">
    <source>
        <dbReference type="ARBA" id="ARBA00023304"/>
    </source>
</evidence>
<evidence type="ECO:0000256" key="3">
    <source>
        <dbReference type="ARBA" id="ARBA00022679"/>
    </source>
</evidence>
<evidence type="ECO:0000256" key="2">
    <source>
        <dbReference type="ARBA" id="ARBA00022605"/>
    </source>
</evidence>
<dbReference type="PROSITE" id="PS00815">
    <property type="entry name" value="AIPM_HOMOCIT_SYNTH_1"/>
    <property type="match status" value="1"/>
</dbReference>
<sequence length="544" mass="61231">MLENFFSCSTNADLFCKAKRCFQKTQENKLTKAQKTHIEIMDTTLRDGEQMQNVSYTPEEKLTISKILLTEVKVDRLEVTSARVSEGEKNAVIKMLEWAKSANLVNRFEILSFVDKNKSVDWAKSVGIKRLNLLTKGSYKHCTEQLRKKPEQHAQDIRETVLYAAENEIEVNIYLEDFSNGIKTSPDYVYYLIDELLTLPVKRILLPDTLGIFNPFDTYEYISTIVNKYPGVHFDFHTHNDYGLATANALAAVKAGIKGIHATVNGMGERAGNAPLDEVVVGIKDFLSVTCNVDEKKLHKISRTIEIFSGQRMANNKPIYGKNVFTQTAGIHADGDKKGNLYGNRLVPERFSRKRKYALGKLSGKANLEMSLKELSIELPEDKKKVLLQKIIELGDKKEVVTTEDLPYLIRDIFETPQTHPFQLLHCSINSTYELKAVAALQCAYQGKKMEADAHGDGGYDAFMNALREILKQFQIPIPELVDYEVTIPPGGKTDALVQATITWQLPKKEQQSSITTRGINPDQNMAAIEATVKMINLIISQSA</sequence>
<dbReference type="PROSITE" id="PS50991">
    <property type="entry name" value="PYR_CT"/>
    <property type="match status" value="1"/>
</dbReference>
<dbReference type="Pfam" id="PF00682">
    <property type="entry name" value="HMGL-like"/>
    <property type="match status" value="1"/>
</dbReference>
<dbReference type="InterPro" id="IPR036230">
    <property type="entry name" value="LeuA_allosteric_dom_sf"/>
</dbReference>
<dbReference type="PANTHER" id="PTHR10277:SF57">
    <property type="entry name" value="(R)-CITRAMALATE SYNTHASE CIMA"/>
    <property type="match status" value="1"/>
</dbReference>
<gene>
    <name evidence="9" type="ORF">THIOM_004076</name>
</gene>
<dbReference type="InterPro" id="IPR002034">
    <property type="entry name" value="AIPM/Hcit_synth_CS"/>
</dbReference>
<dbReference type="GO" id="GO:0003852">
    <property type="term" value="F:2-isopropylmalate synthase activity"/>
    <property type="evidence" value="ECO:0007669"/>
    <property type="project" value="InterPro"/>
</dbReference>
<comment type="similarity">
    <text evidence="7">Belongs to the alpha-IPM synthase/homocitrate synthase family.</text>
</comment>
<dbReference type="InterPro" id="IPR000891">
    <property type="entry name" value="PYR_CT"/>
</dbReference>
<dbReference type="Pfam" id="PF22617">
    <property type="entry name" value="HCS_D2"/>
    <property type="match status" value="1"/>
</dbReference>
<dbReference type="Gene3D" id="3.20.20.70">
    <property type="entry name" value="Aldolase class I"/>
    <property type="match status" value="1"/>
</dbReference>
<dbReference type="InterPro" id="IPR050073">
    <property type="entry name" value="2-IPM_HCS-like"/>
</dbReference>
<dbReference type="SMART" id="SM00917">
    <property type="entry name" value="LeuA_dimer"/>
    <property type="match status" value="1"/>
</dbReference>
<accession>A0A176RX17</accession>
<protein>
    <submittedName>
        <fullName evidence="9">Isopropylmalate/homocitrate/citramalate synthase</fullName>
    </submittedName>
</protein>
<evidence type="ECO:0000313" key="10">
    <source>
        <dbReference type="Proteomes" id="UP000076962"/>
    </source>
</evidence>
<keyword evidence="5" id="KW-0100">Branched-chain amino acid biosynthesis</keyword>
<dbReference type="GO" id="GO:0009098">
    <property type="term" value="P:L-leucine biosynthetic process"/>
    <property type="evidence" value="ECO:0007669"/>
    <property type="project" value="UniProtKB-UniPathway"/>
</dbReference>
<keyword evidence="2" id="KW-0028">Amino-acid biosynthesis</keyword>
<dbReference type="SUPFAM" id="SSF51569">
    <property type="entry name" value="Aldolase"/>
    <property type="match status" value="1"/>
</dbReference>
<evidence type="ECO:0000256" key="6">
    <source>
        <dbReference type="ARBA" id="ARBA00037629"/>
    </source>
</evidence>
<dbReference type="InterPro" id="IPR013709">
    <property type="entry name" value="2-isopropylmalate_synth_dimer"/>
</dbReference>
<dbReference type="Pfam" id="PF08502">
    <property type="entry name" value="LeuA_dimer"/>
    <property type="match status" value="1"/>
</dbReference>
<proteinExistence type="inferred from homology"/>
<dbReference type="PROSITE" id="PS00816">
    <property type="entry name" value="AIPM_HOMOCIT_SYNTH_2"/>
    <property type="match status" value="1"/>
</dbReference>
<evidence type="ECO:0000256" key="4">
    <source>
        <dbReference type="ARBA" id="ARBA00023211"/>
    </source>
</evidence>
<comment type="caution">
    <text evidence="9">The sequence shown here is derived from an EMBL/GenBank/DDBJ whole genome shotgun (WGS) entry which is preliminary data.</text>
</comment>
<name>A0A176RX17_9GAMM</name>
<dbReference type="EMBL" id="LUTY01002506">
    <property type="protein sequence ID" value="OAD20238.1"/>
    <property type="molecule type" value="Genomic_DNA"/>
</dbReference>
<reference evidence="9 10" key="1">
    <citation type="submission" date="2016-05" db="EMBL/GenBank/DDBJ databases">
        <title>Single-cell genome of chain-forming Candidatus Thiomargarita nelsonii and comparison to other large sulfur-oxidizing bacteria.</title>
        <authorList>
            <person name="Winkel M."/>
            <person name="Salman V."/>
            <person name="Woyke T."/>
            <person name="Schulz-Vogt H."/>
            <person name="Richter M."/>
            <person name="Flood B."/>
            <person name="Bailey J."/>
            <person name="Amann R."/>
            <person name="Mussmann M."/>
        </authorList>
    </citation>
    <scope>NUCLEOTIDE SEQUENCE [LARGE SCALE GENOMIC DNA]</scope>
    <source>
        <strain evidence="9 10">THI036</strain>
    </source>
</reference>
<dbReference type="UniPathway" id="UPA00048">
    <property type="reaction ID" value="UER00070"/>
</dbReference>
<evidence type="ECO:0000256" key="1">
    <source>
        <dbReference type="ARBA" id="ARBA00022430"/>
    </source>
</evidence>
<feature type="domain" description="Pyruvate carboxyltransferase" evidence="8">
    <location>
        <begin position="38"/>
        <end position="299"/>
    </location>
</feature>
<evidence type="ECO:0000256" key="7">
    <source>
        <dbReference type="RuleBase" id="RU003523"/>
    </source>
</evidence>
<dbReference type="PANTHER" id="PTHR10277">
    <property type="entry name" value="HOMOCITRATE SYNTHASE-RELATED"/>
    <property type="match status" value="1"/>
</dbReference>
<dbReference type="Gene3D" id="3.30.160.340">
    <property type="match status" value="1"/>
</dbReference>
<dbReference type="Gene3D" id="3.30.160.740">
    <property type="match status" value="1"/>
</dbReference>
<dbReference type="PATRIC" id="fig|1003181.4.peg.5366"/>
<keyword evidence="1" id="KW-0432">Leucine biosynthesis</keyword>
<organism evidence="9 10">
    <name type="scientific">Candidatus Thiomargarita nelsonii</name>
    <dbReference type="NCBI Taxonomy" id="1003181"/>
    <lineage>
        <taxon>Bacteria</taxon>
        <taxon>Pseudomonadati</taxon>
        <taxon>Pseudomonadota</taxon>
        <taxon>Gammaproteobacteria</taxon>
        <taxon>Thiotrichales</taxon>
        <taxon>Thiotrichaceae</taxon>
        <taxon>Thiomargarita</taxon>
    </lineage>
</organism>
<evidence type="ECO:0000313" key="9">
    <source>
        <dbReference type="EMBL" id="OAD20238.1"/>
    </source>
</evidence>
<dbReference type="SUPFAM" id="SSF110921">
    <property type="entry name" value="2-isopropylmalate synthase LeuA, allosteric (dimerisation) domain"/>
    <property type="match status" value="1"/>
</dbReference>
<dbReference type="Proteomes" id="UP000076962">
    <property type="component" value="Unassembled WGS sequence"/>
</dbReference>
<keyword evidence="4" id="KW-0464">Manganese</keyword>